<dbReference type="GO" id="GO:0005886">
    <property type="term" value="C:plasma membrane"/>
    <property type="evidence" value="ECO:0007669"/>
    <property type="project" value="TreeGrafter"/>
</dbReference>
<dbReference type="InterPro" id="IPR004695">
    <property type="entry name" value="SLAC1/Mae1/Ssu1/TehA"/>
</dbReference>
<feature type="transmembrane region" description="Helical" evidence="5">
    <location>
        <begin position="12"/>
        <end position="31"/>
    </location>
</feature>
<protein>
    <submittedName>
        <fullName evidence="6">Tellurite resistance protein TehA</fullName>
    </submittedName>
</protein>
<feature type="transmembrane region" description="Helical" evidence="5">
    <location>
        <begin position="85"/>
        <end position="102"/>
    </location>
</feature>
<dbReference type="Proteomes" id="UP000254020">
    <property type="component" value="Unassembled WGS sequence"/>
</dbReference>
<keyword evidence="3 5" id="KW-1133">Transmembrane helix</keyword>
<feature type="transmembrane region" description="Helical" evidence="5">
    <location>
        <begin position="108"/>
        <end position="126"/>
    </location>
</feature>
<evidence type="ECO:0000313" key="7">
    <source>
        <dbReference type="Proteomes" id="UP000254020"/>
    </source>
</evidence>
<evidence type="ECO:0000313" key="6">
    <source>
        <dbReference type="EMBL" id="STU72499.1"/>
    </source>
</evidence>
<dbReference type="Pfam" id="PF03595">
    <property type="entry name" value="SLAC1"/>
    <property type="match status" value="1"/>
</dbReference>
<evidence type="ECO:0000256" key="4">
    <source>
        <dbReference type="ARBA" id="ARBA00023136"/>
    </source>
</evidence>
<dbReference type="InterPro" id="IPR038665">
    <property type="entry name" value="Voltage-dep_anion_channel_sf"/>
</dbReference>
<gene>
    <name evidence="6" type="primary">tehA_1</name>
    <name evidence="6" type="ORF">NCTC9504_03171</name>
</gene>
<name>A0A377ZIU8_KLEPN</name>
<reference evidence="6 7" key="1">
    <citation type="submission" date="2018-06" db="EMBL/GenBank/DDBJ databases">
        <authorList>
            <consortium name="Pathogen Informatics"/>
            <person name="Doyle S."/>
        </authorList>
    </citation>
    <scope>NUCLEOTIDE SEQUENCE [LARGE SCALE GENOMIC DNA]</scope>
    <source>
        <strain evidence="6 7">NCTC9504</strain>
    </source>
</reference>
<comment type="subcellular location">
    <subcellularLocation>
        <location evidence="1">Membrane</location>
        <topology evidence="1">Multi-pass membrane protein</topology>
    </subcellularLocation>
</comment>
<evidence type="ECO:0000256" key="2">
    <source>
        <dbReference type="ARBA" id="ARBA00022692"/>
    </source>
</evidence>
<accession>A0A377ZIU8</accession>
<feature type="transmembrane region" description="Helical" evidence="5">
    <location>
        <begin position="43"/>
        <end position="64"/>
    </location>
</feature>
<evidence type="ECO:0000256" key="1">
    <source>
        <dbReference type="ARBA" id="ARBA00004141"/>
    </source>
</evidence>
<keyword evidence="4 5" id="KW-0472">Membrane</keyword>
<dbReference type="PANTHER" id="PTHR37955">
    <property type="entry name" value="TELLURITE RESISTANCE PROTEIN TEHA"/>
    <property type="match status" value="1"/>
</dbReference>
<proteinExistence type="predicted"/>
<sequence>MNKTQTPRQVLNLPAGYFGMVLGTIGMGFAWRYASTLWPVSRSIGDGLVTLAMAMWVLLSMAFISRAIRFPASVLREMRHPVSSSFVSLFPATTLLVAIGLAPWCRPLAIGLFVPGVALQLAYAAWQSGGLWRGNHPREATTPGLYLPTVANNFISAMACGALGFSDAGLVFLGAGSSPG</sequence>
<evidence type="ECO:0000256" key="5">
    <source>
        <dbReference type="SAM" id="Phobius"/>
    </source>
</evidence>
<keyword evidence="2 5" id="KW-0812">Transmembrane</keyword>
<dbReference type="Gene3D" id="1.50.10.150">
    <property type="entry name" value="Voltage-dependent anion channel"/>
    <property type="match status" value="1"/>
</dbReference>
<dbReference type="AlphaFoldDB" id="A0A377ZIU8"/>
<dbReference type="EMBL" id="UGMA01000005">
    <property type="protein sequence ID" value="STU72499.1"/>
    <property type="molecule type" value="Genomic_DNA"/>
</dbReference>
<evidence type="ECO:0000256" key="3">
    <source>
        <dbReference type="ARBA" id="ARBA00022989"/>
    </source>
</evidence>
<dbReference type="GO" id="GO:0046583">
    <property type="term" value="F:monoatomic cation efflux transmembrane transporter activity"/>
    <property type="evidence" value="ECO:0007669"/>
    <property type="project" value="TreeGrafter"/>
</dbReference>
<dbReference type="InterPro" id="IPR052951">
    <property type="entry name" value="Tellurite_res_ion_channel"/>
</dbReference>
<dbReference type="PANTHER" id="PTHR37955:SF1">
    <property type="entry name" value="DEP DOMAIN-CONTAINING PROTEIN"/>
    <property type="match status" value="1"/>
</dbReference>
<organism evidence="6 7">
    <name type="scientific">Klebsiella pneumoniae subsp. pneumoniae</name>
    <dbReference type="NCBI Taxonomy" id="72407"/>
    <lineage>
        <taxon>Bacteria</taxon>
        <taxon>Pseudomonadati</taxon>
        <taxon>Pseudomonadota</taxon>
        <taxon>Gammaproteobacteria</taxon>
        <taxon>Enterobacterales</taxon>
        <taxon>Enterobacteriaceae</taxon>
        <taxon>Klebsiella/Raoultella group</taxon>
        <taxon>Klebsiella</taxon>
        <taxon>Klebsiella pneumoniae complex</taxon>
    </lineage>
</organism>